<comment type="caution">
    <text evidence="3">The sequence shown here is derived from an EMBL/GenBank/DDBJ whole genome shotgun (WGS) entry which is preliminary data.</text>
</comment>
<sequence length="396" mass="43076">MSEEAPAPAHTPTPAPAPVPALRRGSPVARATLLAYTVLIVYASWFPFSGWQNQGLSPFIFLETTRLPRYWTGFDAGINVLGYIPFGMLLVYAMRPKVTGFWAFLLASVAGLLLSGTMEAVQTYLPTRVSSNLDFYTNTLGSVAGAFIGVLTAKKLMDSSNAYKLRQQWFAQHASQGMVLAALWPLTQIYPQGFLFGLGQLLPILSEWLSELLDMEIDLGSMVRPDVSLTVEQYWLSETIVTACGMVGAALTLLCILRKPAPRAPLVVLLVAAAVLVKSLSTALQLGPEAAFAWVTPGAQAGFLIGVIMLGGLIFAPHVAQRRLAVATLLLSLLIVNTTPTNPYFSETLQNWAQGKFLNFYGAAQFLSLAWPLAALWFLCLPSHKLNKETRETPVK</sequence>
<feature type="transmembrane region" description="Helical" evidence="1">
    <location>
        <begin position="178"/>
        <end position="205"/>
    </location>
</feature>
<accession>A0A6L6QPR8</accession>
<dbReference type="OrthoDB" id="9780818at2"/>
<name>A0A6L6QPR8_9BURK</name>
<evidence type="ECO:0000313" key="4">
    <source>
        <dbReference type="Proteomes" id="UP000472320"/>
    </source>
</evidence>
<dbReference type="Pfam" id="PF04892">
    <property type="entry name" value="VanZ"/>
    <property type="match status" value="1"/>
</dbReference>
<feature type="transmembrane region" description="Helical" evidence="1">
    <location>
        <begin position="33"/>
        <end position="51"/>
    </location>
</feature>
<feature type="transmembrane region" description="Helical" evidence="1">
    <location>
        <begin position="264"/>
        <end position="286"/>
    </location>
</feature>
<gene>
    <name evidence="3" type="ORF">GM658_27475</name>
</gene>
<keyword evidence="1" id="KW-1133">Transmembrane helix</keyword>
<keyword evidence="1" id="KW-0472">Membrane</keyword>
<feature type="transmembrane region" description="Helical" evidence="1">
    <location>
        <begin position="234"/>
        <end position="257"/>
    </location>
</feature>
<feature type="transmembrane region" description="Helical" evidence="1">
    <location>
        <begin position="98"/>
        <end position="115"/>
    </location>
</feature>
<reference evidence="3 4" key="1">
    <citation type="submission" date="2019-11" db="EMBL/GenBank/DDBJ databases">
        <title>Type strains purchased from KCTC, JCM and DSMZ.</title>
        <authorList>
            <person name="Lu H."/>
        </authorList>
    </citation>
    <scope>NUCLEOTIDE SEQUENCE [LARGE SCALE GENOMIC DNA]</scope>
    <source>
        <strain evidence="3 4">JCM 31587</strain>
    </source>
</reference>
<keyword evidence="1" id="KW-0812">Transmembrane</keyword>
<feature type="transmembrane region" description="Helical" evidence="1">
    <location>
        <begin position="71"/>
        <end position="91"/>
    </location>
</feature>
<dbReference type="Proteomes" id="UP000472320">
    <property type="component" value="Unassembled WGS sequence"/>
</dbReference>
<evidence type="ECO:0000256" key="1">
    <source>
        <dbReference type="SAM" id="Phobius"/>
    </source>
</evidence>
<dbReference type="AlphaFoldDB" id="A0A6L6QPR8"/>
<proteinExistence type="predicted"/>
<feature type="transmembrane region" description="Helical" evidence="1">
    <location>
        <begin position="323"/>
        <end position="340"/>
    </location>
</feature>
<evidence type="ECO:0000259" key="2">
    <source>
        <dbReference type="Pfam" id="PF04892"/>
    </source>
</evidence>
<feature type="transmembrane region" description="Helical" evidence="1">
    <location>
        <begin position="292"/>
        <end position="316"/>
    </location>
</feature>
<feature type="transmembrane region" description="Helical" evidence="1">
    <location>
        <begin position="135"/>
        <end position="157"/>
    </location>
</feature>
<feature type="domain" description="VanZ-like" evidence="2">
    <location>
        <begin position="34"/>
        <end position="149"/>
    </location>
</feature>
<feature type="transmembrane region" description="Helical" evidence="1">
    <location>
        <begin position="360"/>
        <end position="381"/>
    </location>
</feature>
<keyword evidence="4" id="KW-1185">Reference proteome</keyword>
<dbReference type="InterPro" id="IPR006976">
    <property type="entry name" value="VanZ-like"/>
</dbReference>
<organism evidence="3 4">
    <name type="scientific">Massilia eburnea</name>
    <dbReference type="NCBI Taxonomy" id="1776165"/>
    <lineage>
        <taxon>Bacteria</taxon>
        <taxon>Pseudomonadati</taxon>
        <taxon>Pseudomonadota</taxon>
        <taxon>Betaproteobacteria</taxon>
        <taxon>Burkholderiales</taxon>
        <taxon>Oxalobacteraceae</taxon>
        <taxon>Telluria group</taxon>
        <taxon>Massilia</taxon>
    </lineage>
</organism>
<evidence type="ECO:0000313" key="3">
    <source>
        <dbReference type="EMBL" id="MTW14362.1"/>
    </source>
</evidence>
<protein>
    <recommendedName>
        <fullName evidence="2">VanZ-like domain-containing protein</fullName>
    </recommendedName>
</protein>
<dbReference type="EMBL" id="WNKX01000042">
    <property type="protein sequence ID" value="MTW14362.1"/>
    <property type="molecule type" value="Genomic_DNA"/>
</dbReference>
<dbReference type="RefSeq" id="WP_155457304.1">
    <property type="nucleotide sequence ID" value="NZ_WNKX01000042.1"/>
</dbReference>